<feature type="transmembrane region" description="Helical" evidence="1">
    <location>
        <begin position="30"/>
        <end position="52"/>
    </location>
</feature>
<keyword evidence="1" id="KW-1133">Transmembrane helix</keyword>
<name>A0A4R7EV52_9FLAO</name>
<sequence>MKKNTVILLLGILLFALSFWLYYIEIFNAQTAYFIIGIALVMIIAPIVIYVFNKSN</sequence>
<keyword evidence="3" id="KW-1185">Reference proteome</keyword>
<keyword evidence="1" id="KW-0812">Transmembrane</keyword>
<dbReference type="Proteomes" id="UP000295215">
    <property type="component" value="Unassembled WGS sequence"/>
</dbReference>
<organism evidence="2 3">
    <name type="scientific">Myroides indicus</name>
    <dbReference type="NCBI Taxonomy" id="1323422"/>
    <lineage>
        <taxon>Bacteria</taxon>
        <taxon>Pseudomonadati</taxon>
        <taxon>Bacteroidota</taxon>
        <taxon>Flavobacteriia</taxon>
        <taxon>Flavobacteriales</taxon>
        <taxon>Flavobacteriaceae</taxon>
        <taxon>Myroides</taxon>
    </lineage>
</organism>
<gene>
    <name evidence="2" type="ORF">C8P70_11410</name>
</gene>
<evidence type="ECO:0000256" key="1">
    <source>
        <dbReference type="SAM" id="Phobius"/>
    </source>
</evidence>
<dbReference type="RefSeq" id="WP_166666186.1">
    <property type="nucleotide sequence ID" value="NZ_SOAG01000014.1"/>
</dbReference>
<feature type="transmembrane region" description="Helical" evidence="1">
    <location>
        <begin position="7"/>
        <end position="24"/>
    </location>
</feature>
<evidence type="ECO:0000313" key="3">
    <source>
        <dbReference type="Proteomes" id="UP000295215"/>
    </source>
</evidence>
<dbReference type="AlphaFoldDB" id="A0A4R7EV52"/>
<proteinExistence type="predicted"/>
<dbReference type="EMBL" id="SOAG01000014">
    <property type="protein sequence ID" value="TDS57878.1"/>
    <property type="molecule type" value="Genomic_DNA"/>
</dbReference>
<keyword evidence="1" id="KW-0472">Membrane</keyword>
<protein>
    <submittedName>
        <fullName evidence="2">Uncharacterized protein</fullName>
    </submittedName>
</protein>
<accession>A0A4R7EV52</accession>
<comment type="caution">
    <text evidence="2">The sequence shown here is derived from an EMBL/GenBank/DDBJ whole genome shotgun (WGS) entry which is preliminary data.</text>
</comment>
<reference evidence="2 3" key="1">
    <citation type="submission" date="2019-03" db="EMBL/GenBank/DDBJ databases">
        <title>Genomic Encyclopedia of Archaeal and Bacterial Type Strains, Phase II (KMG-II): from individual species to whole genera.</title>
        <authorList>
            <person name="Goeker M."/>
        </authorList>
    </citation>
    <scope>NUCLEOTIDE SEQUENCE [LARGE SCALE GENOMIC DNA]</scope>
    <source>
        <strain evidence="2 3">DSM 28213</strain>
    </source>
</reference>
<evidence type="ECO:0000313" key="2">
    <source>
        <dbReference type="EMBL" id="TDS57878.1"/>
    </source>
</evidence>